<dbReference type="SUPFAM" id="SSF53756">
    <property type="entry name" value="UDP-Glycosyltransferase/glycogen phosphorylase"/>
    <property type="match status" value="1"/>
</dbReference>
<organism evidence="3">
    <name type="scientific">Streptococcus parauberis</name>
    <dbReference type="NCBI Taxonomy" id="1348"/>
    <lineage>
        <taxon>Bacteria</taxon>
        <taxon>Bacillati</taxon>
        <taxon>Bacillota</taxon>
        <taxon>Bacilli</taxon>
        <taxon>Lactobacillales</taxon>
        <taxon>Streptococcaceae</taxon>
        <taxon>Streptococcus</taxon>
    </lineage>
</organism>
<dbReference type="PANTHER" id="PTHR45947">
    <property type="entry name" value="SULFOQUINOVOSYL TRANSFERASE SQD2"/>
    <property type="match status" value="1"/>
</dbReference>
<feature type="domain" description="Glycosyl transferase family 1" evidence="1">
    <location>
        <begin position="226"/>
        <end position="379"/>
    </location>
</feature>
<dbReference type="PANTHER" id="PTHR45947:SF3">
    <property type="entry name" value="SULFOQUINOVOSYL TRANSFERASE SQD2"/>
    <property type="match status" value="1"/>
</dbReference>
<proteinExistence type="predicted"/>
<evidence type="ECO:0000313" key="2">
    <source>
        <dbReference type="EMBL" id="BAU04056.1"/>
    </source>
</evidence>
<dbReference type="Gene3D" id="3.40.50.2000">
    <property type="entry name" value="Glycogen Phosphorylase B"/>
    <property type="match status" value="2"/>
</dbReference>
<dbReference type="EMBL" id="LC060257">
    <property type="protein sequence ID" value="BAU04093.1"/>
    <property type="molecule type" value="Genomic_DNA"/>
</dbReference>
<evidence type="ECO:0000259" key="1">
    <source>
        <dbReference type="Pfam" id="PF00534"/>
    </source>
</evidence>
<dbReference type="InterPro" id="IPR001296">
    <property type="entry name" value="Glyco_trans_1"/>
</dbReference>
<evidence type="ECO:0000313" key="3">
    <source>
        <dbReference type="EMBL" id="BAU04093.1"/>
    </source>
</evidence>
<accession>A0A0S3TGB1</accession>
<reference evidence="3" key="1">
    <citation type="journal article" date="2015" name="Fish Pathol.">
        <title>Structure of Genetic Loci for Capsular Polysaccharide Biosynthesis in Streptococcus parauberis isolated from Japanese flounder.</title>
        <authorList>
            <person name="Tu C."/>
            <person name="Suga K."/>
            <person name="Kanai K."/>
        </authorList>
    </citation>
    <scope>NUCLEOTIDE SEQUENCE</scope>
    <source>
        <strain evidence="2">NUF1032</strain>
        <strain evidence="3">NUF1095</strain>
    </source>
</reference>
<dbReference type="EMBL" id="LC060255">
    <property type="protein sequence ID" value="BAU04056.1"/>
    <property type="molecule type" value="Genomic_DNA"/>
</dbReference>
<dbReference type="Pfam" id="PF00534">
    <property type="entry name" value="Glycos_transf_1"/>
    <property type="match status" value="1"/>
</dbReference>
<sequence>MNILLITQLYPQPDDEGDNKPTKTVQYFADVWQNQGHNVAIAHCPSKFPFVFYLIPPKIKNYLAGKTSNIFPNISSRKNTRRLEDNKLILRLPLLKSLPGKGYSHKYLRKISDQIIKILGKENFVPDIVMGHFANPSTELVSLISQKYNCKSSIVFHGDCNEVNLSKYRIVENLQNIKAIGARSQYESKKIQKLLSLKELPFICYSGVPDQAVKEIDRIETHNLDDTQGLTYLYVGSLIKRKNLISVIEAFDQQAEMHDKLLIIGGGPEEEKIKNFISQLKNVDKIHMLGRIPREEVMEHMSRADVFALISSNEVFGMVYIEAMLNGCITIASAKGGVDGIIIDNQNGYLCEQGNTKMLSSIFAKIKDMTPNEFELMRNKAQETAKHFSETEVATNYLNKVLARNEE</sequence>
<dbReference type="InterPro" id="IPR050194">
    <property type="entry name" value="Glycosyltransferase_grp1"/>
</dbReference>
<gene>
    <name evidence="3" type="primary">cps2J</name>
</gene>
<dbReference type="AlphaFoldDB" id="A0A0S3TGB1"/>
<name>A0A0S3TGB1_9STRE</name>
<dbReference type="GO" id="GO:0016757">
    <property type="term" value="F:glycosyltransferase activity"/>
    <property type="evidence" value="ECO:0007669"/>
    <property type="project" value="InterPro"/>
</dbReference>
<dbReference type="RefSeq" id="WP_003107026.1">
    <property type="nucleotide sequence ID" value="NZ_CP104046.1"/>
</dbReference>
<protein>
    <submittedName>
        <fullName evidence="3">Glycosyltransferase family 1</fullName>
    </submittedName>
</protein>
<keyword evidence="3" id="KW-0808">Transferase</keyword>